<dbReference type="AlphaFoldDB" id="A0A7W7SJZ1"/>
<evidence type="ECO:0000256" key="1">
    <source>
        <dbReference type="SAM" id="Phobius"/>
    </source>
</evidence>
<keyword evidence="1" id="KW-0472">Membrane</keyword>
<name>A0A7W7SJZ1_9ACTN</name>
<feature type="transmembrane region" description="Helical" evidence="1">
    <location>
        <begin position="253"/>
        <end position="272"/>
    </location>
</feature>
<accession>A0A7W7SJZ1</accession>
<comment type="caution">
    <text evidence="2">The sequence shown here is derived from an EMBL/GenBank/DDBJ whole genome shotgun (WGS) entry which is preliminary data.</text>
</comment>
<reference evidence="2 3" key="1">
    <citation type="submission" date="2020-08" db="EMBL/GenBank/DDBJ databases">
        <title>Sequencing the genomes of 1000 actinobacteria strains.</title>
        <authorList>
            <person name="Klenk H.-P."/>
        </authorList>
    </citation>
    <scope>NUCLEOTIDE SEQUENCE [LARGE SCALE GENOMIC DNA]</scope>
    <source>
        <strain evidence="2 3">DSM 44786</strain>
    </source>
</reference>
<evidence type="ECO:0000313" key="2">
    <source>
        <dbReference type="EMBL" id="MBB4951278.1"/>
    </source>
</evidence>
<feature type="transmembrane region" description="Helical" evidence="1">
    <location>
        <begin position="194"/>
        <end position="212"/>
    </location>
</feature>
<dbReference type="Proteomes" id="UP000573327">
    <property type="component" value="Unassembled WGS sequence"/>
</dbReference>
<feature type="transmembrane region" description="Helical" evidence="1">
    <location>
        <begin position="32"/>
        <end position="51"/>
    </location>
</feature>
<feature type="transmembrane region" description="Helical" evidence="1">
    <location>
        <begin position="126"/>
        <end position="146"/>
    </location>
</feature>
<dbReference type="EMBL" id="JACHJR010000001">
    <property type="protein sequence ID" value="MBB4951278.1"/>
    <property type="molecule type" value="Genomic_DNA"/>
</dbReference>
<feature type="transmembrane region" description="Helical" evidence="1">
    <location>
        <begin position="166"/>
        <end position="187"/>
    </location>
</feature>
<keyword evidence="1" id="KW-0812">Transmembrane</keyword>
<proteinExistence type="predicted"/>
<sequence>MTTATLALEPRARLTDLFAAEWIKLWSLRSTAWTLPLIALAVLGLNLGTAWDQVRYWDQRSPADQAGFIADGLAMMTAYTSNGASVLLLAVGAWGAVTVTGEYGTGLIRTTFVAVPARSSVMVAKALVVAAVATAFGALLAAASFWVTQAQYAEHHAGVTIGHPGALRLVVASALLAPVAALAGMAVGALLRHGAFSVVAATVLLLIVPAFLSTRRHGTAVLAHAMPFRAWETLAERSDLAALEPYPATPGGAWLVLACWAAGSVLVTALAVRRRDQ</sequence>
<protein>
    <submittedName>
        <fullName evidence="2">Positive regulator of sigma E activity</fullName>
    </submittedName>
</protein>
<dbReference type="RefSeq" id="WP_184923120.1">
    <property type="nucleotide sequence ID" value="NZ_JACHJR010000001.1"/>
</dbReference>
<evidence type="ECO:0000313" key="3">
    <source>
        <dbReference type="Proteomes" id="UP000573327"/>
    </source>
</evidence>
<keyword evidence="1" id="KW-1133">Transmembrane helix</keyword>
<gene>
    <name evidence="2" type="ORF">F4556_006813</name>
</gene>
<keyword evidence="3" id="KW-1185">Reference proteome</keyword>
<organism evidence="2 3">
    <name type="scientific">Kitasatospora gansuensis</name>
    <dbReference type="NCBI Taxonomy" id="258050"/>
    <lineage>
        <taxon>Bacteria</taxon>
        <taxon>Bacillati</taxon>
        <taxon>Actinomycetota</taxon>
        <taxon>Actinomycetes</taxon>
        <taxon>Kitasatosporales</taxon>
        <taxon>Streptomycetaceae</taxon>
        <taxon>Kitasatospora</taxon>
    </lineage>
</organism>